<keyword evidence="2" id="KW-0285">Flavoprotein</keyword>
<dbReference type="PANTHER" id="PTHR43004:SF19">
    <property type="entry name" value="BINDING MONOOXYGENASE, PUTATIVE (JCVI)-RELATED"/>
    <property type="match status" value="1"/>
</dbReference>
<dbReference type="InterPro" id="IPR050641">
    <property type="entry name" value="RIFMO-like"/>
</dbReference>
<organism evidence="5 6">
    <name type="scientific">Muricoccus vinaceus</name>
    <dbReference type="NCBI Taxonomy" id="424704"/>
    <lineage>
        <taxon>Bacteria</taxon>
        <taxon>Pseudomonadati</taxon>
        <taxon>Pseudomonadota</taxon>
        <taxon>Alphaproteobacteria</taxon>
        <taxon>Acetobacterales</taxon>
        <taxon>Roseomonadaceae</taxon>
        <taxon>Muricoccus</taxon>
    </lineage>
</organism>
<keyword evidence="3" id="KW-0274">FAD</keyword>
<dbReference type="NCBIfam" id="NF004780">
    <property type="entry name" value="PRK06126.1"/>
    <property type="match status" value="1"/>
</dbReference>
<dbReference type="SUPFAM" id="SSF51905">
    <property type="entry name" value="FAD/NAD(P)-binding domain"/>
    <property type="match status" value="1"/>
</dbReference>
<gene>
    <name evidence="5" type="ORF">ACFFIC_25275</name>
</gene>
<dbReference type="Proteomes" id="UP001589789">
    <property type="component" value="Unassembled WGS sequence"/>
</dbReference>
<comment type="caution">
    <text evidence="5">The sequence shown here is derived from an EMBL/GenBank/DDBJ whole genome shotgun (WGS) entry which is preliminary data.</text>
</comment>
<dbReference type="GO" id="GO:0004497">
    <property type="term" value="F:monooxygenase activity"/>
    <property type="evidence" value="ECO:0007669"/>
    <property type="project" value="UniProtKB-KW"/>
</dbReference>
<dbReference type="Pfam" id="PF01494">
    <property type="entry name" value="FAD_binding_3"/>
    <property type="match status" value="1"/>
</dbReference>
<dbReference type="InterPro" id="IPR036188">
    <property type="entry name" value="FAD/NAD-bd_sf"/>
</dbReference>
<dbReference type="RefSeq" id="WP_377055602.1">
    <property type="nucleotide sequence ID" value="NZ_JBHLVZ010000084.1"/>
</dbReference>
<evidence type="ECO:0000313" key="6">
    <source>
        <dbReference type="Proteomes" id="UP001589789"/>
    </source>
</evidence>
<evidence type="ECO:0000256" key="2">
    <source>
        <dbReference type="ARBA" id="ARBA00022630"/>
    </source>
</evidence>
<dbReference type="InterPro" id="IPR002938">
    <property type="entry name" value="FAD-bd"/>
</dbReference>
<keyword evidence="5" id="KW-0560">Oxidoreductase</keyword>
<dbReference type="PANTHER" id="PTHR43004">
    <property type="entry name" value="TRK SYSTEM POTASSIUM UPTAKE PROTEIN"/>
    <property type="match status" value="1"/>
</dbReference>
<accession>A0ABV6IZ32</accession>
<dbReference type="Gene3D" id="3.30.9.10">
    <property type="entry name" value="D-Amino Acid Oxidase, subunit A, domain 2"/>
    <property type="match status" value="1"/>
</dbReference>
<comment type="cofactor">
    <cofactor evidence="1">
        <name>FAD</name>
        <dbReference type="ChEBI" id="CHEBI:57692"/>
    </cofactor>
</comment>
<reference evidence="5 6" key="1">
    <citation type="submission" date="2024-09" db="EMBL/GenBank/DDBJ databases">
        <authorList>
            <person name="Sun Q."/>
            <person name="Mori K."/>
        </authorList>
    </citation>
    <scope>NUCLEOTIDE SEQUENCE [LARGE SCALE GENOMIC DNA]</scope>
    <source>
        <strain evidence="5 6">CCM 7468</strain>
    </source>
</reference>
<evidence type="ECO:0000256" key="1">
    <source>
        <dbReference type="ARBA" id="ARBA00001974"/>
    </source>
</evidence>
<keyword evidence="5" id="KW-0503">Monooxygenase</keyword>
<name>A0ABV6IZ32_9PROT</name>
<dbReference type="Gene3D" id="3.40.30.120">
    <property type="match status" value="1"/>
</dbReference>
<proteinExistence type="predicted"/>
<dbReference type="Gene3D" id="3.50.50.60">
    <property type="entry name" value="FAD/NAD(P)-binding domain"/>
    <property type="match status" value="1"/>
</dbReference>
<protein>
    <submittedName>
        <fullName evidence="5">FAD-dependent monooxygenase</fullName>
    </submittedName>
</protein>
<dbReference type="EMBL" id="JBHLVZ010000084">
    <property type="protein sequence ID" value="MFC0388832.1"/>
    <property type="molecule type" value="Genomic_DNA"/>
</dbReference>
<feature type="domain" description="FAD-binding" evidence="4">
    <location>
        <begin position="11"/>
        <end position="363"/>
    </location>
</feature>
<dbReference type="PRINTS" id="PR00420">
    <property type="entry name" value="RNGMNOXGNASE"/>
</dbReference>
<sequence length="556" mass="58704">MPGVSGAADPEVLIVGAGPVGLAAAIELGHRGVRCLVVERNDRVGYAPRAKTTNVRTREHLRRWGIADALRRASPIHPDRPSTIIFATRMDGPELARFEDALNGTRARTNLYAEEAQWVPQYVLEEVLRAHATSLPGVEVRFREELVSLGESDEAVACVIRDLASGATRHVRSAYVIGADGSRSAVRGAIGARMTGAGALAANINVIFRAPGLAARGRHGPGIMYWMVNADVPSVLGPLDEAGLWSFIATRLPDGHDPAAIDPVELIRRGTGLPDLAVEILRTDPWVAQELIADRYATRRVFLAGDAAHLHPPFGGFGMNMGIGDGVDLGWKIAATLRGWGGPALLASYEAERRPVHQRTIAESVVNYGLVGNHLVQPGLEEDGPLGEATRREVGAIIRMTKVREFMTLGLVLGTHYGNSPLVVPDGSPAPAESATVYVPSARPGCRAPHLWLADGTSLFDHFGPGFTLLVTEGAAAAAGPFAAAAAARDLPLTVLAPGDPRLRPRYEAALCLIRPDGHVAWRGMSAEGAGAILDRARGGTPSAAGGKLPVGKATT</sequence>
<evidence type="ECO:0000259" key="4">
    <source>
        <dbReference type="Pfam" id="PF01494"/>
    </source>
</evidence>
<dbReference type="Pfam" id="PF21274">
    <property type="entry name" value="Rng_hyd_C"/>
    <property type="match status" value="1"/>
</dbReference>
<evidence type="ECO:0000256" key="3">
    <source>
        <dbReference type="ARBA" id="ARBA00022827"/>
    </source>
</evidence>
<evidence type="ECO:0000313" key="5">
    <source>
        <dbReference type="EMBL" id="MFC0388832.1"/>
    </source>
</evidence>
<keyword evidence="6" id="KW-1185">Reference proteome</keyword>